<gene>
    <name evidence="5" type="ordered locus">RER_24720</name>
</gene>
<dbReference type="Gene3D" id="3.90.75.20">
    <property type="match status" value="1"/>
</dbReference>
<dbReference type="eggNOG" id="ENOG5032XG5">
    <property type="taxonomic scope" value="Bacteria"/>
</dbReference>
<dbReference type="InterPro" id="IPR003615">
    <property type="entry name" value="HNH_nuc"/>
</dbReference>
<organism evidence="5 6">
    <name type="scientific">Rhodococcus erythropolis (strain PR4 / NBRC 100887)</name>
    <dbReference type="NCBI Taxonomy" id="234621"/>
    <lineage>
        <taxon>Bacteria</taxon>
        <taxon>Bacillati</taxon>
        <taxon>Actinomycetota</taxon>
        <taxon>Actinomycetes</taxon>
        <taxon>Mycobacteriales</taxon>
        <taxon>Nocardiaceae</taxon>
        <taxon>Rhodococcus</taxon>
        <taxon>Rhodococcus erythropolis group</taxon>
    </lineage>
</organism>
<accession>C0ZXU5</accession>
<keyword evidence="1" id="KW-0805">Transcription regulation</keyword>
<dbReference type="GO" id="GO:0003677">
    <property type="term" value="F:DNA binding"/>
    <property type="evidence" value="ECO:0007669"/>
    <property type="project" value="UniProtKB-KW"/>
</dbReference>
<dbReference type="AlphaFoldDB" id="C0ZXU5"/>
<dbReference type="SUPFAM" id="SSF54171">
    <property type="entry name" value="DNA-binding domain"/>
    <property type="match status" value="1"/>
</dbReference>
<dbReference type="PROSITE" id="PS51032">
    <property type="entry name" value="AP2_ERF"/>
    <property type="match status" value="1"/>
</dbReference>
<dbReference type="Gene3D" id="3.30.730.10">
    <property type="entry name" value="AP2/ERF domain"/>
    <property type="match status" value="1"/>
</dbReference>
<dbReference type="InterPro" id="IPR044925">
    <property type="entry name" value="His-Me_finger_sf"/>
</dbReference>
<proteinExistence type="predicted"/>
<dbReference type="SUPFAM" id="SSF54060">
    <property type="entry name" value="His-Me finger endonucleases"/>
    <property type="match status" value="1"/>
</dbReference>
<keyword evidence="3" id="KW-0804">Transcription</keyword>
<protein>
    <recommendedName>
        <fullName evidence="4">AP2/ERF domain-containing protein</fullName>
    </recommendedName>
</protein>
<feature type="domain" description="AP2/ERF" evidence="4">
    <location>
        <begin position="147"/>
        <end position="201"/>
    </location>
</feature>
<dbReference type="GO" id="GO:0003700">
    <property type="term" value="F:DNA-binding transcription factor activity"/>
    <property type="evidence" value="ECO:0007669"/>
    <property type="project" value="InterPro"/>
</dbReference>
<evidence type="ECO:0000256" key="3">
    <source>
        <dbReference type="ARBA" id="ARBA00023163"/>
    </source>
</evidence>
<keyword evidence="2" id="KW-0238">DNA-binding</keyword>
<dbReference type="InterPro" id="IPR036955">
    <property type="entry name" value="AP2/ERF_dom_sf"/>
</dbReference>
<evidence type="ECO:0000313" key="5">
    <source>
        <dbReference type="EMBL" id="BAH33180.1"/>
    </source>
</evidence>
<evidence type="ECO:0000259" key="4">
    <source>
        <dbReference type="PROSITE" id="PS51032"/>
    </source>
</evidence>
<dbReference type="Pfam" id="PF13392">
    <property type="entry name" value="HNH_3"/>
    <property type="match status" value="1"/>
</dbReference>
<name>C0ZXU5_RHOE4</name>
<reference evidence="5 6" key="2">
    <citation type="journal article" date="2006" name="Environ. Microbiol.">
        <title>Sequence analysis of three plasmids harboured in Rhodococcus erythropolis strain PR4.</title>
        <authorList>
            <person name="Sekine M."/>
            <person name="Tanikawa S."/>
            <person name="Omata S."/>
            <person name="Saito M."/>
            <person name="Fujisawa T."/>
            <person name="Tsukatani N."/>
            <person name="Tajima T."/>
            <person name="Sekigawa T."/>
            <person name="Kosugi H."/>
            <person name="Matsuo Y."/>
            <person name="Nishiko R."/>
            <person name="Imamura K."/>
            <person name="Ito M."/>
            <person name="Narita H."/>
            <person name="Tago S."/>
            <person name="Fujita N."/>
            <person name="Harayama S."/>
        </authorList>
    </citation>
    <scope>NUCLEOTIDE SEQUENCE [LARGE SCALE GENOMIC DNA]</scope>
    <source>
        <strain evidence="6">PR4 / NBRC 100887</strain>
    </source>
</reference>
<dbReference type="InterPro" id="IPR001471">
    <property type="entry name" value="AP2/ERF_dom"/>
</dbReference>
<evidence type="ECO:0000256" key="2">
    <source>
        <dbReference type="ARBA" id="ARBA00023125"/>
    </source>
</evidence>
<dbReference type="InterPro" id="IPR016177">
    <property type="entry name" value="DNA-bd_dom_sf"/>
</dbReference>
<evidence type="ECO:0000313" key="6">
    <source>
        <dbReference type="Proteomes" id="UP000002204"/>
    </source>
</evidence>
<sequence length="203" mass="23371">MSQVRCDKPFCGVPCAAASRSRRSGAHASEQAKLRRADLEQPRAHKLVPLTRNGVATVDNIDFEYIRQFNWSLVDKGYARRTIKVFGRPKNERMHRVIAERVLGVPIGDKVQVDHKDGDRLNNCRSNLRVATHNQNSFNTRRKSKYGFKGVGTNHDRFQANIKAYQTKFYIGTFDTPEEAAWMRDQWAIELHGDFALLNFTYE</sequence>
<reference evidence="6" key="1">
    <citation type="submission" date="2005-03" db="EMBL/GenBank/DDBJ databases">
        <title>Comparison of the complete genome sequences of Rhodococcus erythropolis PR4 and Rhodococcus opacus B4.</title>
        <authorList>
            <person name="Takarada H."/>
            <person name="Sekine M."/>
            <person name="Hosoyama A."/>
            <person name="Yamada R."/>
            <person name="Fujisawa T."/>
            <person name="Omata S."/>
            <person name="Shimizu A."/>
            <person name="Tsukatani N."/>
            <person name="Tanikawa S."/>
            <person name="Fujita N."/>
            <person name="Harayama S."/>
        </authorList>
    </citation>
    <scope>NUCLEOTIDE SEQUENCE [LARGE SCALE GENOMIC DNA]</scope>
    <source>
        <strain evidence="6">PR4 / NBRC 100887</strain>
    </source>
</reference>
<dbReference type="EMBL" id="AP008957">
    <property type="protein sequence ID" value="BAH33180.1"/>
    <property type="molecule type" value="Genomic_DNA"/>
</dbReference>
<dbReference type="KEGG" id="rer:RER_24720"/>
<dbReference type="HOGENOM" id="CLU_116720_0_0_11"/>
<evidence type="ECO:0000256" key="1">
    <source>
        <dbReference type="ARBA" id="ARBA00023015"/>
    </source>
</evidence>
<dbReference type="Proteomes" id="UP000002204">
    <property type="component" value="Chromosome"/>
</dbReference>